<evidence type="ECO:0000313" key="2">
    <source>
        <dbReference type="EMBL" id="GHE42633.1"/>
    </source>
</evidence>
<organism evidence="2 3">
    <name type="scientific">Streptomyces capitiformicae</name>
    <dbReference type="NCBI Taxonomy" id="2014920"/>
    <lineage>
        <taxon>Bacteria</taxon>
        <taxon>Bacillati</taxon>
        <taxon>Actinomycetota</taxon>
        <taxon>Actinomycetes</taxon>
        <taxon>Kitasatosporales</taxon>
        <taxon>Streptomycetaceae</taxon>
        <taxon>Streptomyces</taxon>
    </lineage>
</organism>
<evidence type="ECO:0000256" key="1">
    <source>
        <dbReference type="SAM" id="Phobius"/>
    </source>
</evidence>
<gene>
    <name evidence="2" type="ORF">GCM10017771_62300</name>
</gene>
<evidence type="ECO:0000313" key="3">
    <source>
        <dbReference type="Proteomes" id="UP000603227"/>
    </source>
</evidence>
<reference evidence="2" key="1">
    <citation type="journal article" date="2014" name="Int. J. Syst. Evol. Microbiol.">
        <title>Complete genome sequence of Corynebacterium casei LMG S-19264T (=DSM 44701T), isolated from a smear-ripened cheese.</title>
        <authorList>
            <consortium name="US DOE Joint Genome Institute (JGI-PGF)"/>
            <person name="Walter F."/>
            <person name="Albersmeier A."/>
            <person name="Kalinowski J."/>
            <person name="Ruckert C."/>
        </authorList>
    </citation>
    <scope>NUCLEOTIDE SEQUENCE</scope>
    <source>
        <strain evidence="2">CGMCC 4.7403</strain>
    </source>
</reference>
<accession>A0A918Z9H0</accession>
<sequence>MAHVFWLALASGRDLVGWPVTLLVAGFLTLLCTAACIRTSRINGKINNPLRAALAAAE</sequence>
<feature type="transmembrane region" description="Helical" evidence="1">
    <location>
        <begin position="15"/>
        <end position="37"/>
    </location>
</feature>
<keyword evidence="1" id="KW-1133">Transmembrane helix</keyword>
<proteinExistence type="predicted"/>
<keyword evidence="1" id="KW-0812">Transmembrane</keyword>
<keyword evidence="3" id="KW-1185">Reference proteome</keyword>
<name>A0A918Z9H0_9ACTN</name>
<dbReference type="RefSeq" id="WP_208921539.1">
    <property type="nucleotide sequence ID" value="NZ_CP022161.1"/>
</dbReference>
<dbReference type="AlphaFoldDB" id="A0A918Z9H0"/>
<protein>
    <submittedName>
        <fullName evidence="2">Uncharacterized protein</fullName>
    </submittedName>
</protein>
<comment type="caution">
    <text evidence="2">The sequence shown here is derived from an EMBL/GenBank/DDBJ whole genome shotgun (WGS) entry which is preliminary data.</text>
</comment>
<dbReference type="EMBL" id="BNAT01000026">
    <property type="protein sequence ID" value="GHE42633.1"/>
    <property type="molecule type" value="Genomic_DNA"/>
</dbReference>
<keyword evidence="1" id="KW-0472">Membrane</keyword>
<dbReference type="Proteomes" id="UP000603227">
    <property type="component" value="Unassembled WGS sequence"/>
</dbReference>
<reference evidence="2" key="2">
    <citation type="submission" date="2020-09" db="EMBL/GenBank/DDBJ databases">
        <authorList>
            <person name="Sun Q."/>
            <person name="Zhou Y."/>
        </authorList>
    </citation>
    <scope>NUCLEOTIDE SEQUENCE</scope>
    <source>
        <strain evidence="2">CGMCC 4.7403</strain>
    </source>
</reference>